<name>A0ABT4JQK0_9GAMM</name>
<organism evidence="2 3">
    <name type="scientific">Marinomonas phaeophyticola</name>
    <dbReference type="NCBI Taxonomy" id="3004091"/>
    <lineage>
        <taxon>Bacteria</taxon>
        <taxon>Pseudomonadati</taxon>
        <taxon>Pseudomonadota</taxon>
        <taxon>Gammaproteobacteria</taxon>
        <taxon>Oceanospirillales</taxon>
        <taxon>Oceanospirillaceae</taxon>
        <taxon>Marinomonas</taxon>
    </lineage>
</organism>
<dbReference type="Proteomes" id="UP001149719">
    <property type="component" value="Unassembled WGS sequence"/>
</dbReference>
<dbReference type="RefSeq" id="WP_269122692.1">
    <property type="nucleotide sequence ID" value="NZ_JAPUBN010000010.1"/>
</dbReference>
<reference evidence="2" key="1">
    <citation type="submission" date="2022-12" db="EMBL/GenBank/DDBJ databases">
        <title>Marinomonas 15G1-11 sp. nov, isolated from marine algae.</title>
        <authorList>
            <person name="Butt M."/>
            <person name="Choi D.G."/>
            <person name="Kim J.M."/>
            <person name="Lee J.K."/>
            <person name="Baek J.H."/>
            <person name="Jeon C.O."/>
        </authorList>
    </citation>
    <scope>NUCLEOTIDE SEQUENCE</scope>
    <source>
        <strain evidence="2">15G1-11</strain>
    </source>
</reference>
<evidence type="ECO:0000313" key="2">
    <source>
        <dbReference type="EMBL" id="MCZ2720637.1"/>
    </source>
</evidence>
<dbReference type="EMBL" id="JAPUBN010000010">
    <property type="protein sequence ID" value="MCZ2720637.1"/>
    <property type="molecule type" value="Genomic_DNA"/>
</dbReference>
<feature type="transmembrane region" description="Helical" evidence="1">
    <location>
        <begin position="6"/>
        <end position="25"/>
    </location>
</feature>
<keyword evidence="1" id="KW-1133">Transmembrane helix</keyword>
<accession>A0ABT4JQK0</accession>
<keyword evidence="1" id="KW-0812">Transmembrane</keyword>
<evidence type="ECO:0000256" key="1">
    <source>
        <dbReference type="SAM" id="Phobius"/>
    </source>
</evidence>
<proteinExistence type="predicted"/>
<keyword evidence="1" id="KW-0472">Membrane</keyword>
<comment type="caution">
    <text evidence="2">The sequence shown here is derived from an EMBL/GenBank/DDBJ whole genome shotgun (WGS) entry which is preliminary data.</text>
</comment>
<sequence length="171" mass="19492">MFWELVATVFAGISCAGIALFLRSISRKKLPSWLIPAFAGIGMLGFQIQSEYTWYDHQVSLLPQGVVVIKTVEEEAVWRPWRFFYPQTSRFIAADIKNAATNSLNTDVILVDLYFFERRHLAKRVPQVIHCGTSSRADFTQDLNIKNTLINASQWTPLEKSDPLLVRLCQA</sequence>
<evidence type="ECO:0000313" key="3">
    <source>
        <dbReference type="Proteomes" id="UP001149719"/>
    </source>
</evidence>
<keyword evidence="3" id="KW-1185">Reference proteome</keyword>
<protein>
    <submittedName>
        <fullName evidence="2">Uncharacterized protein</fullName>
    </submittedName>
</protein>
<gene>
    <name evidence="2" type="ORF">O1D97_03000</name>
</gene>